<protein>
    <submittedName>
        <fullName evidence="1">Uncharacterized protein</fullName>
    </submittedName>
</protein>
<dbReference type="OrthoDB" id="8896471at2"/>
<sequence length="146" mass="16222">MSALTALKLVALKKPVHQPAIVIRRNKLSSRLWEQIQLAKGQMSGTPFVLMKFRSIKDKETGVRKHVEVPKRIKPWWFQTEEGKVCVSIRYGACTIELAKGKPSIQVDSAEDLIKALETVKVAVEAGDLDTQIENASGSLKAGFHK</sequence>
<dbReference type="Proteomes" id="UP000198104">
    <property type="component" value="Unassembled WGS sequence"/>
</dbReference>
<name>A0A254Q8F2_9BURK</name>
<reference evidence="1 2" key="1">
    <citation type="submission" date="2017-05" db="EMBL/GenBank/DDBJ databases">
        <title>Polynucleobacter sp. MWH-K35W1 isolated from the permanently anoxic monimolimnion of a meromictic lake.</title>
        <authorList>
            <person name="Hahn M.W."/>
        </authorList>
    </citation>
    <scope>NUCLEOTIDE SEQUENCE [LARGE SCALE GENOMIC DNA]</scope>
    <source>
        <strain evidence="1 2">MWH-K35W1</strain>
    </source>
</reference>
<organism evidence="1 2">
    <name type="scientific">Polynucleobacter aenigmaticus</name>
    <dbReference type="NCBI Taxonomy" id="1743164"/>
    <lineage>
        <taxon>Bacteria</taxon>
        <taxon>Pseudomonadati</taxon>
        <taxon>Pseudomonadota</taxon>
        <taxon>Betaproteobacteria</taxon>
        <taxon>Burkholderiales</taxon>
        <taxon>Burkholderiaceae</taxon>
        <taxon>Polynucleobacter</taxon>
    </lineage>
</organism>
<evidence type="ECO:0000313" key="2">
    <source>
        <dbReference type="Proteomes" id="UP000198104"/>
    </source>
</evidence>
<dbReference type="Pfam" id="PF20346">
    <property type="entry name" value="DUF6641"/>
    <property type="match status" value="1"/>
</dbReference>
<evidence type="ECO:0000313" key="1">
    <source>
        <dbReference type="EMBL" id="OWS71802.1"/>
    </source>
</evidence>
<dbReference type="InterPro" id="IPR046581">
    <property type="entry name" value="DUF6641"/>
</dbReference>
<gene>
    <name evidence="1" type="ORF">CBI30_04940</name>
</gene>
<comment type="caution">
    <text evidence="1">The sequence shown here is derived from an EMBL/GenBank/DDBJ whole genome shotgun (WGS) entry which is preliminary data.</text>
</comment>
<keyword evidence="2" id="KW-1185">Reference proteome</keyword>
<proteinExistence type="predicted"/>
<dbReference type="EMBL" id="NGUO01000008">
    <property type="protein sequence ID" value="OWS71802.1"/>
    <property type="molecule type" value="Genomic_DNA"/>
</dbReference>
<dbReference type="RefSeq" id="WP_088527205.1">
    <property type="nucleotide sequence ID" value="NZ_NGUO01000008.1"/>
</dbReference>
<dbReference type="AlphaFoldDB" id="A0A254Q8F2"/>
<accession>A0A254Q8F2</accession>